<evidence type="ECO:0000256" key="5">
    <source>
        <dbReference type="PROSITE-ProRule" id="PRU01240"/>
    </source>
</evidence>
<evidence type="ECO:0000256" key="4">
    <source>
        <dbReference type="ARBA" id="ARBA00022825"/>
    </source>
</evidence>
<feature type="transmembrane region" description="Helical" evidence="7">
    <location>
        <begin position="43"/>
        <end position="69"/>
    </location>
</feature>
<dbReference type="InterPro" id="IPR050131">
    <property type="entry name" value="Peptidase_S8_subtilisin-like"/>
</dbReference>
<evidence type="ECO:0000313" key="9">
    <source>
        <dbReference type="EMBL" id="AIF03637.1"/>
    </source>
</evidence>
<dbReference type="PANTHER" id="PTHR43806">
    <property type="entry name" value="PEPTIDASE S8"/>
    <property type="match status" value="1"/>
</dbReference>
<dbReference type="EMBL" id="KF900685">
    <property type="protein sequence ID" value="AIF03637.1"/>
    <property type="molecule type" value="Genomic_DNA"/>
</dbReference>
<keyword evidence="4 5" id="KW-0720">Serine protease</keyword>
<reference evidence="9" key="1">
    <citation type="journal article" date="2014" name="Genome Biol. Evol.">
        <title>Pangenome evidence for extensive interdomain horizontal transfer affecting lineage core and shell genes in uncultured planktonic thaumarchaeota and euryarchaeota.</title>
        <authorList>
            <person name="Deschamps P."/>
            <person name="Zivanovic Y."/>
            <person name="Moreira D."/>
            <person name="Rodriguez-Valera F."/>
            <person name="Lopez-Garcia P."/>
        </authorList>
    </citation>
    <scope>NUCLEOTIDE SEQUENCE</scope>
</reference>
<dbReference type="Gene3D" id="3.40.50.200">
    <property type="entry name" value="Peptidase S8/S53 domain"/>
    <property type="match status" value="1"/>
</dbReference>
<dbReference type="AlphaFoldDB" id="A0A075GNQ6"/>
<evidence type="ECO:0000259" key="8">
    <source>
        <dbReference type="Pfam" id="PF00082"/>
    </source>
</evidence>
<dbReference type="PRINTS" id="PR00723">
    <property type="entry name" value="SUBTILISIN"/>
</dbReference>
<feature type="region of interest" description="Disordered" evidence="6">
    <location>
        <begin position="406"/>
        <end position="444"/>
    </location>
</feature>
<evidence type="ECO:0000256" key="1">
    <source>
        <dbReference type="ARBA" id="ARBA00011073"/>
    </source>
</evidence>
<accession>A0A075GNQ6</accession>
<name>A0A075GNQ6_9EURY</name>
<dbReference type="GO" id="GO:0004252">
    <property type="term" value="F:serine-type endopeptidase activity"/>
    <property type="evidence" value="ECO:0007669"/>
    <property type="project" value="UniProtKB-UniRule"/>
</dbReference>
<feature type="active site" description="Charge relay system" evidence="5">
    <location>
        <position position="146"/>
    </location>
</feature>
<protein>
    <submittedName>
        <fullName evidence="9">Peptidase S8 family protein</fullName>
    </submittedName>
</protein>
<dbReference type="InterPro" id="IPR000209">
    <property type="entry name" value="Peptidase_S8/S53_dom"/>
</dbReference>
<feature type="active site" description="Charge relay system" evidence="5">
    <location>
        <position position="329"/>
    </location>
</feature>
<keyword evidence="7" id="KW-0812">Transmembrane</keyword>
<dbReference type="InterPro" id="IPR036852">
    <property type="entry name" value="Peptidase_S8/S53_dom_sf"/>
</dbReference>
<keyword evidence="7" id="KW-1133">Transmembrane helix</keyword>
<dbReference type="InterPro" id="IPR015500">
    <property type="entry name" value="Peptidase_S8_subtilisin-rel"/>
</dbReference>
<keyword evidence="7" id="KW-0472">Membrane</keyword>
<feature type="active site" description="Charge relay system" evidence="5">
    <location>
        <position position="112"/>
    </location>
</feature>
<dbReference type="PROSITE" id="PS51892">
    <property type="entry name" value="SUBTILASE"/>
    <property type="match status" value="1"/>
</dbReference>
<proteinExistence type="inferred from homology"/>
<feature type="compositionally biased region" description="Polar residues" evidence="6">
    <location>
        <begin position="428"/>
        <end position="444"/>
    </location>
</feature>
<comment type="similarity">
    <text evidence="1 5">Belongs to the peptidase S8 family.</text>
</comment>
<feature type="domain" description="Peptidase S8/S53" evidence="8">
    <location>
        <begin position="103"/>
        <end position="388"/>
    </location>
</feature>
<dbReference type="SUPFAM" id="SSF52743">
    <property type="entry name" value="Subtilisin-like"/>
    <property type="match status" value="1"/>
</dbReference>
<dbReference type="Pfam" id="PF00082">
    <property type="entry name" value="Peptidase_S8"/>
    <property type="match status" value="1"/>
</dbReference>
<dbReference type="GO" id="GO:0006508">
    <property type="term" value="P:proteolysis"/>
    <property type="evidence" value="ECO:0007669"/>
    <property type="project" value="UniProtKB-KW"/>
</dbReference>
<evidence type="ECO:0000256" key="2">
    <source>
        <dbReference type="ARBA" id="ARBA00022670"/>
    </source>
</evidence>
<evidence type="ECO:0000256" key="3">
    <source>
        <dbReference type="ARBA" id="ARBA00022801"/>
    </source>
</evidence>
<dbReference type="PANTHER" id="PTHR43806:SF11">
    <property type="entry name" value="CEREVISIN-RELATED"/>
    <property type="match status" value="1"/>
</dbReference>
<evidence type="ECO:0000256" key="7">
    <source>
        <dbReference type="SAM" id="Phobius"/>
    </source>
</evidence>
<evidence type="ECO:0000256" key="6">
    <source>
        <dbReference type="SAM" id="MobiDB-lite"/>
    </source>
</evidence>
<keyword evidence="3 5" id="KW-0378">Hydrolase</keyword>
<sequence>MVERDWWKDDDVSDVAEAFETEHSEGVPVPEFSEEEGGLSKDALGLVIGASATVIVLLSVAVVLLWVWAEVEDVSIGGPASALLTWEDEYRDLTGLDSVQGDGTGVVLCIVDSGIDMGHPDLEGLELAGWLDAVDGADEPYDNEGHGTAMAGIVVANDGLNGIASGVSLLVAKAIDEGGTGDDEQIALAVDWCVDNQADIVSLSLGGDQGFGSGFLSSDALEESVEDAIDEGVFVVAAAGNDGEDDDGDVESPGSVDDVICVGGVTRSGGIWTGSSEGDNNGRIWPNPILPRDDPDKKPELVAPAHEVPVLMASGIGNGAWWGWSSGTSAATAWVSGALALVLEAHPEMQREGDSGGASAVAQMKGVIMQNSQMQDGQSEHDDHYGYGLLRVDLLMQALGNESSVAQDGEVVGPREFGAAHSEGVQARRSTASVPPVSSTKPRE</sequence>
<keyword evidence="2 5" id="KW-0645">Protease</keyword>
<organism evidence="9">
    <name type="scientific">uncultured marine group II/III euryarchaeote KM3_168_D07</name>
    <dbReference type="NCBI Taxonomy" id="1457921"/>
    <lineage>
        <taxon>Archaea</taxon>
        <taxon>Methanobacteriati</taxon>
        <taxon>Methanobacteriota</taxon>
        <taxon>environmental samples</taxon>
    </lineage>
</organism>